<dbReference type="AlphaFoldDB" id="A0A0F5YHJ8"/>
<gene>
    <name evidence="6" type="ORF">WN50_13055</name>
</gene>
<protein>
    <submittedName>
        <fullName evidence="6">TetR family transcriptional regulator</fullName>
    </submittedName>
</protein>
<evidence type="ECO:0000313" key="6">
    <source>
        <dbReference type="EMBL" id="KKD37670.1"/>
    </source>
</evidence>
<accession>A0A0F5YHJ8</accession>
<keyword evidence="3" id="KW-0804">Transcription</keyword>
<dbReference type="OrthoDB" id="9800152at2"/>
<dbReference type="InterPro" id="IPR009057">
    <property type="entry name" value="Homeodomain-like_sf"/>
</dbReference>
<dbReference type="GO" id="GO:0003677">
    <property type="term" value="F:DNA binding"/>
    <property type="evidence" value="ECO:0007669"/>
    <property type="project" value="UniProtKB-UniRule"/>
</dbReference>
<dbReference type="PANTHER" id="PTHR47506:SF6">
    <property type="entry name" value="HTH-TYPE TRANSCRIPTIONAL REPRESSOR NEMR"/>
    <property type="match status" value="1"/>
</dbReference>
<dbReference type="InterPro" id="IPR001647">
    <property type="entry name" value="HTH_TetR"/>
</dbReference>
<dbReference type="PANTHER" id="PTHR47506">
    <property type="entry name" value="TRANSCRIPTIONAL REGULATORY PROTEIN"/>
    <property type="match status" value="1"/>
</dbReference>
<dbReference type="InterPro" id="IPR011075">
    <property type="entry name" value="TetR_C"/>
</dbReference>
<dbReference type="SUPFAM" id="SSF46689">
    <property type="entry name" value="Homeodomain-like"/>
    <property type="match status" value="1"/>
</dbReference>
<name>A0A0F5YHJ8_9CYAN</name>
<evidence type="ECO:0000313" key="7">
    <source>
        <dbReference type="Proteomes" id="UP000033607"/>
    </source>
</evidence>
<dbReference type="InterPro" id="IPR036271">
    <property type="entry name" value="Tet_transcr_reg_TetR-rel_C_sf"/>
</dbReference>
<comment type="caution">
    <text evidence="6">The sequence shown here is derived from an EMBL/GenBank/DDBJ whole genome shotgun (WGS) entry which is preliminary data.</text>
</comment>
<proteinExistence type="predicted"/>
<dbReference type="Proteomes" id="UP000033607">
    <property type="component" value="Unassembled WGS sequence"/>
</dbReference>
<dbReference type="Pfam" id="PF00440">
    <property type="entry name" value="TetR_N"/>
    <property type="match status" value="1"/>
</dbReference>
<dbReference type="RefSeq" id="WP_046278984.1">
    <property type="nucleotide sequence ID" value="NZ_LATL02000114.1"/>
</dbReference>
<evidence type="ECO:0000256" key="2">
    <source>
        <dbReference type="ARBA" id="ARBA00023125"/>
    </source>
</evidence>
<keyword evidence="1" id="KW-0805">Transcription regulation</keyword>
<dbReference type="PROSITE" id="PS50977">
    <property type="entry name" value="HTH_TETR_2"/>
    <property type="match status" value="1"/>
</dbReference>
<dbReference type="Gene3D" id="1.10.357.10">
    <property type="entry name" value="Tetracycline Repressor, domain 2"/>
    <property type="match status" value="1"/>
</dbReference>
<dbReference type="PRINTS" id="PR00455">
    <property type="entry name" value="HTHTETR"/>
</dbReference>
<dbReference type="Pfam" id="PF16925">
    <property type="entry name" value="TetR_C_13"/>
    <property type="match status" value="1"/>
</dbReference>
<reference evidence="6 7" key="1">
    <citation type="submission" date="2015-06" db="EMBL/GenBank/DDBJ databases">
        <title>Draft genome assembly of filamentous brackish cyanobacterium Limnoraphis robusta strain CS-951.</title>
        <authorList>
            <person name="Willis A."/>
            <person name="Parks M."/>
            <person name="Burford M.A."/>
        </authorList>
    </citation>
    <scope>NUCLEOTIDE SEQUENCE [LARGE SCALE GENOMIC DNA]</scope>
    <source>
        <strain evidence="6 7">CS-951</strain>
    </source>
</reference>
<evidence type="ECO:0000256" key="1">
    <source>
        <dbReference type="ARBA" id="ARBA00023015"/>
    </source>
</evidence>
<organism evidence="6 7">
    <name type="scientific">Limnoraphis robusta CS-951</name>
    <dbReference type="NCBI Taxonomy" id="1637645"/>
    <lineage>
        <taxon>Bacteria</taxon>
        <taxon>Bacillati</taxon>
        <taxon>Cyanobacteriota</taxon>
        <taxon>Cyanophyceae</taxon>
        <taxon>Oscillatoriophycideae</taxon>
        <taxon>Oscillatoriales</taxon>
        <taxon>Sirenicapillariaceae</taxon>
        <taxon>Limnoraphis</taxon>
    </lineage>
</organism>
<keyword evidence="2 4" id="KW-0238">DNA-binding</keyword>
<evidence type="ECO:0000256" key="3">
    <source>
        <dbReference type="ARBA" id="ARBA00023163"/>
    </source>
</evidence>
<evidence type="ECO:0000256" key="4">
    <source>
        <dbReference type="PROSITE-ProRule" id="PRU00335"/>
    </source>
</evidence>
<dbReference type="EMBL" id="LATL02000114">
    <property type="protein sequence ID" value="KKD37670.1"/>
    <property type="molecule type" value="Genomic_DNA"/>
</dbReference>
<sequence length="191" mass="21918">MKGKTAQQILDVAQDLVQKRGYNAFSYADISEQVGIRKASIHYHFPSKDNLVRELVKCYRERFRRIRQQIEQKNDSPEQQLMQFALLYRDSLQQDQLCLCGMLTADWAVLPETVRDEIKGFFSDNQTWLAGVLERGCQAGVLRCQSSDEAEAKRILATCQGAQLFSRLADDKISAFDQMIQPLFTELLCKS</sequence>
<feature type="domain" description="HTH tetR-type" evidence="5">
    <location>
        <begin position="3"/>
        <end position="63"/>
    </location>
</feature>
<dbReference type="PATRIC" id="fig|1637645.4.peg.2323"/>
<evidence type="ECO:0000259" key="5">
    <source>
        <dbReference type="PROSITE" id="PS50977"/>
    </source>
</evidence>
<feature type="DNA-binding region" description="H-T-H motif" evidence="4">
    <location>
        <begin position="26"/>
        <end position="45"/>
    </location>
</feature>
<dbReference type="SUPFAM" id="SSF48498">
    <property type="entry name" value="Tetracyclin repressor-like, C-terminal domain"/>
    <property type="match status" value="1"/>
</dbReference>